<evidence type="ECO:0000256" key="8">
    <source>
        <dbReference type="PIRSR" id="PIRSR608901-2"/>
    </source>
</evidence>
<reference evidence="11" key="1">
    <citation type="journal article" date="2018" name="Nat. Microbiol.">
        <title>Leveraging single-cell genomics to expand the fungal tree of life.</title>
        <authorList>
            <person name="Ahrendt S.R."/>
            <person name="Quandt C.A."/>
            <person name="Ciobanu D."/>
            <person name="Clum A."/>
            <person name="Salamov A."/>
            <person name="Andreopoulos B."/>
            <person name="Cheng J.F."/>
            <person name="Woyke T."/>
            <person name="Pelin A."/>
            <person name="Henrissat B."/>
            <person name="Reynolds N.K."/>
            <person name="Benny G.L."/>
            <person name="Smith M.E."/>
            <person name="James T.Y."/>
            <person name="Grigoriev I.V."/>
        </authorList>
    </citation>
    <scope>NUCLEOTIDE SEQUENCE [LARGE SCALE GENOMIC DNA]</scope>
    <source>
        <strain evidence="11">RSA 468</strain>
    </source>
</reference>
<feature type="binding site" evidence="7">
    <location>
        <position position="21"/>
    </location>
    <ligand>
        <name>Ca(2+)</name>
        <dbReference type="ChEBI" id="CHEBI:29108"/>
    </ligand>
</feature>
<evidence type="ECO:0000313" key="11">
    <source>
        <dbReference type="Proteomes" id="UP000268162"/>
    </source>
</evidence>
<dbReference type="InterPro" id="IPR008901">
    <property type="entry name" value="ACER"/>
</dbReference>
<feature type="transmembrane region" description="Helical" evidence="9">
    <location>
        <begin position="22"/>
        <end position="41"/>
    </location>
</feature>
<sequence length="263" mass="30633">PRTSTLDWCEENYLTSPYVAEFWNTMTNTCYLGLAALGIYFIRKYQMETRFAVCYAGMLLVGIGSCLFHTTLHFEMQLMDELPMIYATCICLYALIEMDSTRKYNAKLIAGLLAYCVFVTFTYISSPNPVFHQVAYGLEMVVILLRIVQLLGRIPEGEYKRQLSRLARFSTCTFLSGFAMWNLDNAFCSALQELRHTVGMPWAVVLQFHGWWHALTAVGCYGFILLTQSMRLFYLRKHHKYEIKYLRNILPVLHHRLDEKDFL</sequence>
<evidence type="ECO:0000256" key="1">
    <source>
        <dbReference type="ARBA" id="ARBA00004141"/>
    </source>
</evidence>
<organism evidence="10 11">
    <name type="scientific">Dimargaris cristalligena</name>
    <dbReference type="NCBI Taxonomy" id="215637"/>
    <lineage>
        <taxon>Eukaryota</taxon>
        <taxon>Fungi</taxon>
        <taxon>Fungi incertae sedis</taxon>
        <taxon>Zoopagomycota</taxon>
        <taxon>Kickxellomycotina</taxon>
        <taxon>Dimargaritomycetes</taxon>
        <taxon>Dimargaritales</taxon>
        <taxon>Dimargaritaceae</taxon>
        <taxon>Dimargaris</taxon>
    </lineage>
</organism>
<evidence type="ECO:0000256" key="2">
    <source>
        <dbReference type="ARBA" id="ARBA00009780"/>
    </source>
</evidence>
<feature type="binding site" evidence="7">
    <location>
        <position position="10"/>
    </location>
    <ligand>
        <name>Ca(2+)</name>
        <dbReference type="ChEBI" id="CHEBI:29108"/>
    </ligand>
</feature>
<dbReference type="GO" id="GO:0046513">
    <property type="term" value="P:ceramide biosynthetic process"/>
    <property type="evidence" value="ECO:0007669"/>
    <property type="project" value="TreeGrafter"/>
</dbReference>
<feature type="binding site" evidence="8">
    <location>
        <position position="209"/>
    </location>
    <ligand>
        <name>Zn(2+)</name>
        <dbReference type="ChEBI" id="CHEBI:29105"/>
        <note>catalytic</note>
    </ligand>
</feature>
<dbReference type="AlphaFoldDB" id="A0A4Q0A1X8"/>
<comment type="cofactor">
    <cofactor evidence="8">
        <name>Zn(2+)</name>
        <dbReference type="ChEBI" id="CHEBI:29105"/>
    </cofactor>
</comment>
<keyword evidence="8" id="KW-0862">Zinc</keyword>
<evidence type="ECO:0000256" key="3">
    <source>
        <dbReference type="ARBA" id="ARBA00022692"/>
    </source>
</evidence>
<comment type="similarity">
    <text evidence="2">Belongs to the alkaline ceramidase family.</text>
</comment>
<dbReference type="GO" id="GO:0005789">
    <property type="term" value="C:endoplasmic reticulum membrane"/>
    <property type="evidence" value="ECO:0007669"/>
    <property type="project" value="TreeGrafter"/>
</dbReference>
<feature type="binding site" evidence="8">
    <location>
        <position position="69"/>
    </location>
    <ligand>
        <name>Zn(2+)</name>
        <dbReference type="ChEBI" id="CHEBI:29105"/>
        <note>catalytic</note>
    </ligand>
</feature>
<gene>
    <name evidence="10" type="ORF">BJ085DRAFT_13705</name>
</gene>
<dbReference type="GO" id="GO:0046872">
    <property type="term" value="F:metal ion binding"/>
    <property type="evidence" value="ECO:0007669"/>
    <property type="project" value="UniProtKB-KW"/>
</dbReference>
<keyword evidence="4" id="KW-0378">Hydrolase</keyword>
<keyword evidence="7" id="KW-0479">Metal-binding</keyword>
<proteinExistence type="inferred from homology"/>
<feature type="transmembrane region" description="Helical" evidence="9">
    <location>
        <begin position="53"/>
        <end position="72"/>
    </location>
</feature>
<dbReference type="GO" id="GO:0016811">
    <property type="term" value="F:hydrolase activity, acting on carbon-nitrogen (but not peptide) bonds, in linear amides"/>
    <property type="evidence" value="ECO:0007669"/>
    <property type="project" value="InterPro"/>
</dbReference>
<keyword evidence="7" id="KW-0106">Calcium</keyword>
<evidence type="ECO:0000256" key="6">
    <source>
        <dbReference type="ARBA" id="ARBA00023136"/>
    </source>
</evidence>
<name>A0A4Q0A1X8_9FUNG</name>
<feature type="non-terminal residue" evidence="10">
    <location>
        <position position="1"/>
    </location>
</feature>
<evidence type="ECO:0000256" key="9">
    <source>
        <dbReference type="SAM" id="Phobius"/>
    </source>
</evidence>
<evidence type="ECO:0000256" key="5">
    <source>
        <dbReference type="ARBA" id="ARBA00022989"/>
    </source>
</evidence>
<feature type="binding site" evidence="7">
    <location>
        <position position="12"/>
    </location>
    <ligand>
        <name>Ca(2+)</name>
        <dbReference type="ChEBI" id="CHEBI:29108"/>
    </ligand>
</feature>
<feature type="binding site" evidence="7">
    <location>
        <position position="8"/>
    </location>
    <ligand>
        <name>Ca(2+)</name>
        <dbReference type="ChEBI" id="CHEBI:29108"/>
    </ligand>
</feature>
<dbReference type="EMBL" id="ML002226">
    <property type="protein sequence ID" value="RKP40095.1"/>
    <property type="molecule type" value="Genomic_DNA"/>
</dbReference>
<evidence type="ECO:0000313" key="10">
    <source>
        <dbReference type="EMBL" id="RKP40095.1"/>
    </source>
</evidence>
<dbReference type="GO" id="GO:0046514">
    <property type="term" value="P:ceramide catabolic process"/>
    <property type="evidence" value="ECO:0007669"/>
    <property type="project" value="TreeGrafter"/>
</dbReference>
<dbReference type="PANTHER" id="PTHR46187:SF3">
    <property type="entry name" value="ALKALINE CERAMIDASE 3"/>
    <property type="match status" value="1"/>
</dbReference>
<dbReference type="Pfam" id="PF05875">
    <property type="entry name" value="Ceramidase"/>
    <property type="match status" value="1"/>
</dbReference>
<accession>A0A4Q0A1X8</accession>
<evidence type="ECO:0000256" key="7">
    <source>
        <dbReference type="PIRSR" id="PIRSR608901-1"/>
    </source>
</evidence>
<feature type="transmembrane region" description="Helical" evidence="9">
    <location>
        <begin position="210"/>
        <end position="234"/>
    </location>
</feature>
<protein>
    <submittedName>
        <fullName evidence="10">Ceramidase</fullName>
    </submittedName>
</protein>
<feature type="transmembrane region" description="Helical" evidence="9">
    <location>
        <begin position="78"/>
        <end position="96"/>
    </location>
</feature>
<dbReference type="STRING" id="215637.A0A4Q0A1X8"/>
<feature type="binding site" evidence="8">
    <location>
        <position position="213"/>
    </location>
    <ligand>
        <name>Zn(2+)</name>
        <dbReference type="ChEBI" id="CHEBI:29105"/>
        <note>catalytic</note>
    </ligand>
</feature>
<keyword evidence="6 9" id="KW-0472">Membrane</keyword>
<dbReference type="PANTHER" id="PTHR46187">
    <property type="entry name" value="ALKALINE CERAMIDASE 3"/>
    <property type="match status" value="1"/>
</dbReference>
<evidence type="ECO:0000256" key="4">
    <source>
        <dbReference type="ARBA" id="ARBA00022801"/>
    </source>
</evidence>
<feature type="binding site" evidence="7">
    <location>
        <position position="7"/>
    </location>
    <ligand>
        <name>Ca(2+)</name>
        <dbReference type="ChEBI" id="CHEBI:29108"/>
    </ligand>
</feature>
<keyword evidence="5 9" id="KW-1133">Transmembrane helix</keyword>
<comment type="subcellular location">
    <subcellularLocation>
        <location evidence="1">Membrane</location>
        <topology evidence="1">Multi-pass membrane protein</topology>
    </subcellularLocation>
</comment>
<feature type="transmembrane region" description="Helical" evidence="9">
    <location>
        <begin position="108"/>
        <end position="124"/>
    </location>
</feature>
<dbReference type="Proteomes" id="UP000268162">
    <property type="component" value="Unassembled WGS sequence"/>
</dbReference>
<keyword evidence="3 9" id="KW-0812">Transmembrane</keyword>
<keyword evidence="11" id="KW-1185">Reference proteome</keyword>